<keyword evidence="1" id="KW-0812">Transmembrane</keyword>
<dbReference type="Proteomes" id="UP001353858">
    <property type="component" value="Unassembled WGS sequence"/>
</dbReference>
<comment type="caution">
    <text evidence="2">The sequence shown here is derived from an EMBL/GenBank/DDBJ whole genome shotgun (WGS) entry which is preliminary data.</text>
</comment>
<reference evidence="3" key="1">
    <citation type="submission" date="2023-01" db="EMBL/GenBank/DDBJ databases">
        <title>Key to firefly adult light organ development and bioluminescence: homeobox transcription factors regulate luciferase expression and transportation to peroxisome.</title>
        <authorList>
            <person name="Fu X."/>
        </authorList>
    </citation>
    <scope>NUCLEOTIDE SEQUENCE [LARGE SCALE GENOMIC DNA]</scope>
</reference>
<feature type="transmembrane region" description="Helical" evidence="1">
    <location>
        <begin position="149"/>
        <end position="169"/>
    </location>
</feature>
<accession>A0AAN7P9S5</accession>
<evidence type="ECO:0000313" key="2">
    <source>
        <dbReference type="EMBL" id="KAK4879488.1"/>
    </source>
</evidence>
<dbReference type="AlphaFoldDB" id="A0AAN7P9S5"/>
<protein>
    <submittedName>
        <fullName evidence="2">Uncharacterized protein</fullName>
    </submittedName>
</protein>
<keyword evidence="3" id="KW-1185">Reference proteome</keyword>
<keyword evidence="1" id="KW-0472">Membrane</keyword>
<evidence type="ECO:0000256" key="1">
    <source>
        <dbReference type="SAM" id="Phobius"/>
    </source>
</evidence>
<organism evidence="2 3">
    <name type="scientific">Aquatica leii</name>
    <dbReference type="NCBI Taxonomy" id="1421715"/>
    <lineage>
        <taxon>Eukaryota</taxon>
        <taxon>Metazoa</taxon>
        <taxon>Ecdysozoa</taxon>
        <taxon>Arthropoda</taxon>
        <taxon>Hexapoda</taxon>
        <taxon>Insecta</taxon>
        <taxon>Pterygota</taxon>
        <taxon>Neoptera</taxon>
        <taxon>Endopterygota</taxon>
        <taxon>Coleoptera</taxon>
        <taxon>Polyphaga</taxon>
        <taxon>Elateriformia</taxon>
        <taxon>Elateroidea</taxon>
        <taxon>Lampyridae</taxon>
        <taxon>Luciolinae</taxon>
        <taxon>Aquatica</taxon>
    </lineage>
</organism>
<evidence type="ECO:0000313" key="3">
    <source>
        <dbReference type="Proteomes" id="UP001353858"/>
    </source>
</evidence>
<sequence>MSYPDVSILNDGSCELENGEEIKIYIEYKYLGVTFDRSGTNERELNSRIIQARKAIAFLNSVLWTEIWRLTERNRRKVNAIEMDSLRRSSRISRRERIYNEIIRQRIGIEGTITTEIERKQLTWYGHVFLWFKNYNLASLTFSSNKWVFLLRFGLILHFFLILLLYVHLWRLVFCVEFYPDSDCH</sequence>
<keyword evidence="1" id="KW-1133">Transmembrane helix</keyword>
<proteinExistence type="predicted"/>
<dbReference type="EMBL" id="JARPUR010000003">
    <property type="protein sequence ID" value="KAK4879488.1"/>
    <property type="molecule type" value="Genomic_DNA"/>
</dbReference>
<gene>
    <name evidence="2" type="ORF">RN001_007634</name>
</gene>
<name>A0AAN7P9S5_9COLE</name>